<dbReference type="EMBL" id="QRZV01000001">
    <property type="protein sequence ID" value="RGW11170.1"/>
    <property type="molecule type" value="Genomic_DNA"/>
</dbReference>
<evidence type="ECO:0008006" key="3">
    <source>
        <dbReference type="Google" id="ProtNLM"/>
    </source>
</evidence>
<comment type="caution">
    <text evidence="1">The sequence shown here is derived from an EMBL/GenBank/DDBJ whole genome shotgun (WGS) entry which is preliminary data.</text>
</comment>
<sequence>MEILDKMGSIAVMVDDSQVLEEANALNDIADIRASVNLKTRDKELDALSRLVMSVIESVSKGDTVTISTIPEEISAPTAASMLGVSRPTFLKWAKERNLTTKKWDRRNDSYPKMSWNYVETAFANK</sequence>
<evidence type="ECO:0000313" key="2">
    <source>
        <dbReference type="Proteomes" id="UP000265970"/>
    </source>
</evidence>
<evidence type="ECO:0000313" key="1">
    <source>
        <dbReference type="EMBL" id="RGW11170.1"/>
    </source>
</evidence>
<organism evidence="1 2">
    <name type="scientific">Bifidobacterium pseudolongum</name>
    <dbReference type="NCBI Taxonomy" id="1694"/>
    <lineage>
        <taxon>Bacteria</taxon>
        <taxon>Bacillati</taxon>
        <taxon>Actinomycetota</taxon>
        <taxon>Actinomycetes</taxon>
        <taxon>Bifidobacteriales</taxon>
        <taxon>Bifidobacteriaceae</taxon>
        <taxon>Bifidobacterium</taxon>
    </lineage>
</organism>
<dbReference type="Proteomes" id="UP000265970">
    <property type="component" value="Unassembled WGS sequence"/>
</dbReference>
<name>A0A395XGX5_9BIFI</name>
<dbReference type="AlphaFoldDB" id="A0A395XGX5"/>
<protein>
    <recommendedName>
        <fullName evidence="3">Helix-turn-helix domain-containing protein</fullName>
    </recommendedName>
</protein>
<gene>
    <name evidence="1" type="ORF">DWV92_02240</name>
</gene>
<reference evidence="1 2" key="1">
    <citation type="submission" date="2018-08" db="EMBL/GenBank/DDBJ databases">
        <title>A genome reference for cultivated species of the human gut microbiota.</title>
        <authorList>
            <person name="Zou Y."/>
            <person name="Xue W."/>
            <person name="Luo G."/>
        </authorList>
    </citation>
    <scope>NUCLEOTIDE SEQUENCE [LARGE SCALE GENOMIC DNA]</scope>
    <source>
        <strain evidence="1 2">AF13-3LB</strain>
    </source>
</reference>
<accession>A0A395XGX5</accession>
<proteinExistence type="predicted"/>